<keyword evidence="7" id="KW-0256">Endoplasmic reticulum</keyword>
<evidence type="ECO:0000256" key="10">
    <source>
        <dbReference type="ARBA" id="ARBA00023002"/>
    </source>
</evidence>
<evidence type="ECO:0000256" key="5">
    <source>
        <dbReference type="ARBA" id="ARBA00012269"/>
    </source>
</evidence>
<comment type="subcellular location">
    <subcellularLocation>
        <location evidence="3">Endoplasmic reticulum lumen</location>
    </subcellularLocation>
</comment>
<dbReference type="GO" id="GO:0005506">
    <property type="term" value="F:iron ion binding"/>
    <property type="evidence" value="ECO:0007669"/>
    <property type="project" value="InterPro"/>
</dbReference>
<gene>
    <name evidence="14" type="ORF">ONB1V03_LOCUS8879</name>
</gene>
<proteinExistence type="inferred from homology"/>
<evidence type="ECO:0000256" key="6">
    <source>
        <dbReference type="ARBA" id="ARBA00022723"/>
    </source>
</evidence>
<dbReference type="Gene3D" id="2.60.120.620">
    <property type="entry name" value="q2cbj1_9rhob like domain"/>
    <property type="match status" value="1"/>
</dbReference>
<feature type="domain" description="Fe2OG dioxygenase" evidence="13">
    <location>
        <begin position="325"/>
        <end position="439"/>
    </location>
</feature>
<evidence type="ECO:0000313" key="15">
    <source>
        <dbReference type="Proteomes" id="UP000728032"/>
    </source>
</evidence>
<reference evidence="14" key="1">
    <citation type="submission" date="2020-11" db="EMBL/GenBank/DDBJ databases">
        <authorList>
            <person name="Tran Van P."/>
        </authorList>
    </citation>
    <scope>NUCLEOTIDE SEQUENCE</scope>
</reference>
<keyword evidence="9" id="KW-0223">Dioxygenase</keyword>
<dbReference type="InterPro" id="IPR045054">
    <property type="entry name" value="P4HA-like"/>
</dbReference>
<dbReference type="EC" id="1.14.11.2" evidence="5"/>
<dbReference type="InterPro" id="IPR013547">
    <property type="entry name" value="P4H_N"/>
</dbReference>
<evidence type="ECO:0000256" key="9">
    <source>
        <dbReference type="ARBA" id="ARBA00022964"/>
    </source>
</evidence>
<dbReference type="FunFam" id="2.60.120.620:FF:000011">
    <property type="entry name" value="Prolyl alpha subunit"/>
    <property type="match status" value="1"/>
</dbReference>
<dbReference type="InterPro" id="IPR005123">
    <property type="entry name" value="Oxoglu/Fe-dep_dioxygenase_dom"/>
</dbReference>
<accession>A0A7R9M2C0</accession>
<dbReference type="GO" id="GO:0005788">
    <property type="term" value="C:endoplasmic reticulum lumen"/>
    <property type="evidence" value="ECO:0007669"/>
    <property type="project" value="UniProtKB-SubCell"/>
</dbReference>
<evidence type="ECO:0000256" key="1">
    <source>
        <dbReference type="ARBA" id="ARBA00001961"/>
    </source>
</evidence>
<keyword evidence="15" id="KW-1185">Reference proteome</keyword>
<keyword evidence="11" id="KW-0408">Iron</keyword>
<keyword evidence="10" id="KW-0560">Oxidoreductase</keyword>
<evidence type="ECO:0000256" key="8">
    <source>
        <dbReference type="ARBA" id="ARBA00022896"/>
    </source>
</evidence>
<keyword evidence="6" id="KW-0479">Metal-binding</keyword>
<dbReference type="InterPro" id="IPR006620">
    <property type="entry name" value="Pro_4_hyd_alph"/>
</dbReference>
<dbReference type="PROSITE" id="PS51471">
    <property type="entry name" value="FE2OG_OXY"/>
    <property type="match status" value="1"/>
</dbReference>
<evidence type="ECO:0000256" key="12">
    <source>
        <dbReference type="ARBA" id="ARBA00023180"/>
    </source>
</evidence>
<dbReference type="Pfam" id="PF13640">
    <property type="entry name" value="2OG-FeII_Oxy_3"/>
    <property type="match status" value="1"/>
</dbReference>
<dbReference type="EMBL" id="CAJPVJ010005286">
    <property type="protein sequence ID" value="CAG2169401.1"/>
    <property type="molecule type" value="Genomic_DNA"/>
</dbReference>
<dbReference type="GO" id="GO:0031418">
    <property type="term" value="F:L-ascorbic acid binding"/>
    <property type="evidence" value="ECO:0007669"/>
    <property type="project" value="UniProtKB-KW"/>
</dbReference>
<dbReference type="EMBL" id="OC920111">
    <property type="protein sequence ID" value="CAD7652214.1"/>
    <property type="molecule type" value="Genomic_DNA"/>
</dbReference>
<evidence type="ECO:0000256" key="7">
    <source>
        <dbReference type="ARBA" id="ARBA00022824"/>
    </source>
</evidence>
<organism evidence="14">
    <name type="scientific">Oppiella nova</name>
    <dbReference type="NCBI Taxonomy" id="334625"/>
    <lineage>
        <taxon>Eukaryota</taxon>
        <taxon>Metazoa</taxon>
        <taxon>Ecdysozoa</taxon>
        <taxon>Arthropoda</taxon>
        <taxon>Chelicerata</taxon>
        <taxon>Arachnida</taxon>
        <taxon>Acari</taxon>
        <taxon>Acariformes</taxon>
        <taxon>Sarcoptiformes</taxon>
        <taxon>Oribatida</taxon>
        <taxon>Brachypylina</taxon>
        <taxon>Oppioidea</taxon>
        <taxon>Oppiidae</taxon>
        <taxon>Oppiella</taxon>
    </lineage>
</organism>
<keyword evidence="12" id="KW-0325">Glycoprotein</keyword>
<dbReference type="SMART" id="SM00702">
    <property type="entry name" value="P4Hc"/>
    <property type="match status" value="1"/>
</dbReference>
<dbReference type="Pfam" id="PF08336">
    <property type="entry name" value="P4Ha_N"/>
    <property type="match status" value="1"/>
</dbReference>
<sequence length="454" mass="52142">MESKLYEIRSYLSEFSDTAGRSEFAGTYATDEIIGNPLQAFQLVKRLTINWRRIETEMRREDLWKNIEELTDTYQSFMPNHEDLHGAALALVRLQDTYNLNMSDLANGQIYGYQTHVEMTARDCLYLGKHSFNNGYYGYSIEWFEEAMIRAHREGNATASVDEILPFYHMATEIVSTFTSIFGTKSSRLKIVEGESDDYSKYQALCRGETLKTPKEEKDLRCYLTDRGHPLLILQPIKVEVLNEKPSVVMFHNLMTEYEMETYKELATPMLTRARVQTEDNSDEISKVRTSQTAWFSPQSHKVVDNINRRVEAVTGLSADMDKSHCELVQIANYGMGGHYVPHYDYLIVDRPPDERHLAPAREVAAGDRTATLMFYLSQVIRGGSTVFPRLGTKVIPEKGSAVFWYNLYRNGEGIEDTVHGACPVLMGEKWVANYWIREIGQIFNRKCSLDPNE</sequence>
<dbReference type="PANTHER" id="PTHR10869">
    <property type="entry name" value="PROLYL 4-HYDROXYLASE ALPHA SUBUNIT"/>
    <property type="match status" value="1"/>
</dbReference>
<dbReference type="PANTHER" id="PTHR10869:SF244">
    <property type="entry name" value="PROLYL 4-HYDROXYLASE SUBUNIT ALPHA-2"/>
    <property type="match status" value="1"/>
</dbReference>
<comment type="function">
    <text evidence="2">Catalyzes the post-translational formation of 4-hydroxyproline in -Xaa-Pro-Gly- sequences in collagens and other proteins.</text>
</comment>
<dbReference type="GO" id="GO:0004656">
    <property type="term" value="F:procollagen-proline 4-dioxygenase activity"/>
    <property type="evidence" value="ECO:0007669"/>
    <property type="project" value="UniProtKB-EC"/>
</dbReference>
<evidence type="ECO:0000256" key="2">
    <source>
        <dbReference type="ARBA" id="ARBA00002035"/>
    </source>
</evidence>
<evidence type="ECO:0000256" key="3">
    <source>
        <dbReference type="ARBA" id="ARBA00004319"/>
    </source>
</evidence>
<name>A0A7R9M2C0_9ACAR</name>
<evidence type="ECO:0000313" key="14">
    <source>
        <dbReference type="EMBL" id="CAD7652214.1"/>
    </source>
</evidence>
<dbReference type="AlphaFoldDB" id="A0A7R9M2C0"/>
<dbReference type="InterPro" id="IPR044862">
    <property type="entry name" value="Pro_4_hyd_alph_FE2OG_OXY"/>
</dbReference>
<dbReference type="Gene3D" id="6.10.140.1460">
    <property type="match status" value="1"/>
</dbReference>
<evidence type="ECO:0000256" key="4">
    <source>
        <dbReference type="ARBA" id="ARBA00006511"/>
    </source>
</evidence>
<protein>
    <recommendedName>
        <fullName evidence="5">procollagen-proline 4-dioxygenase</fullName>
        <ecNumber evidence="5">1.14.11.2</ecNumber>
    </recommendedName>
</protein>
<evidence type="ECO:0000256" key="11">
    <source>
        <dbReference type="ARBA" id="ARBA00023004"/>
    </source>
</evidence>
<dbReference type="InterPro" id="IPR011990">
    <property type="entry name" value="TPR-like_helical_dom_sf"/>
</dbReference>
<dbReference type="OrthoDB" id="420380at2759"/>
<evidence type="ECO:0000259" key="13">
    <source>
        <dbReference type="PROSITE" id="PS51471"/>
    </source>
</evidence>
<comment type="similarity">
    <text evidence="4">Belongs to the P4HA family.</text>
</comment>
<keyword evidence="8" id="KW-0847">Vitamin C</keyword>
<comment type="cofactor">
    <cofactor evidence="1">
        <name>L-ascorbate</name>
        <dbReference type="ChEBI" id="CHEBI:38290"/>
    </cofactor>
</comment>
<dbReference type="Gene3D" id="1.25.40.10">
    <property type="entry name" value="Tetratricopeptide repeat domain"/>
    <property type="match status" value="1"/>
</dbReference>
<dbReference type="Proteomes" id="UP000728032">
    <property type="component" value="Unassembled WGS sequence"/>
</dbReference>